<evidence type="ECO:0000256" key="1">
    <source>
        <dbReference type="ARBA" id="ARBA00009437"/>
    </source>
</evidence>
<keyword evidence="4" id="KW-0804">Transcription</keyword>
<dbReference type="CDD" id="cd05466">
    <property type="entry name" value="PBP2_LTTR_substrate"/>
    <property type="match status" value="1"/>
</dbReference>
<evidence type="ECO:0000256" key="2">
    <source>
        <dbReference type="ARBA" id="ARBA00023015"/>
    </source>
</evidence>
<dbReference type="PANTHER" id="PTHR30346">
    <property type="entry name" value="TRANSCRIPTIONAL DUAL REGULATOR HCAR-RELATED"/>
    <property type="match status" value="1"/>
</dbReference>
<organism evidence="7 8">
    <name type="scientific">Arthrobacter pigmenti</name>
    <dbReference type="NCBI Taxonomy" id="271432"/>
    <lineage>
        <taxon>Bacteria</taxon>
        <taxon>Bacillati</taxon>
        <taxon>Actinomycetota</taxon>
        <taxon>Actinomycetes</taxon>
        <taxon>Micrococcales</taxon>
        <taxon>Micrococcaceae</taxon>
        <taxon>Arthrobacter</taxon>
    </lineage>
</organism>
<dbReference type="AlphaFoldDB" id="A0A846RVN4"/>
<evidence type="ECO:0000256" key="3">
    <source>
        <dbReference type="ARBA" id="ARBA00023125"/>
    </source>
</evidence>
<keyword evidence="3 7" id="KW-0238">DNA-binding</keyword>
<feature type="region of interest" description="Disordered" evidence="5">
    <location>
        <begin position="178"/>
        <end position="233"/>
    </location>
</feature>
<dbReference type="SUPFAM" id="SSF53850">
    <property type="entry name" value="Periplasmic binding protein-like II"/>
    <property type="match status" value="1"/>
</dbReference>
<proteinExistence type="inferred from homology"/>
<dbReference type="Gene3D" id="3.40.190.10">
    <property type="entry name" value="Periplasmic binding protein-like II"/>
    <property type="match status" value="2"/>
</dbReference>
<evidence type="ECO:0000313" key="7">
    <source>
        <dbReference type="EMBL" id="NJC24247.1"/>
    </source>
</evidence>
<accession>A0A846RVN4</accession>
<evidence type="ECO:0000259" key="6">
    <source>
        <dbReference type="Pfam" id="PF03466"/>
    </source>
</evidence>
<dbReference type="Pfam" id="PF03466">
    <property type="entry name" value="LysR_substrate"/>
    <property type="match status" value="1"/>
</dbReference>
<evidence type="ECO:0000313" key="8">
    <source>
        <dbReference type="Proteomes" id="UP000547458"/>
    </source>
</evidence>
<protein>
    <submittedName>
        <fullName evidence="7">DNA-binding transcriptional LysR family regulator</fullName>
    </submittedName>
</protein>
<dbReference type="Proteomes" id="UP000547458">
    <property type="component" value="Unassembled WGS sequence"/>
</dbReference>
<evidence type="ECO:0000256" key="4">
    <source>
        <dbReference type="ARBA" id="ARBA00023163"/>
    </source>
</evidence>
<dbReference type="GO" id="GO:0003700">
    <property type="term" value="F:DNA-binding transcription factor activity"/>
    <property type="evidence" value="ECO:0007669"/>
    <property type="project" value="TreeGrafter"/>
</dbReference>
<keyword evidence="2" id="KW-0805">Transcription regulation</keyword>
<evidence type="ECO:0000256" key="5">
    <source>
        <dbReference type="SAM" id="MobiDB-lite"/>
    </source>
</evidence>
<dbReference type="GO" id="GO:0003677">
    <property type="term" value="F:DNA binding"/>
    <property type="evidence" value="ECO:0007669"/>
    <property type="project" value="UniProtKB-KW"/>
</dbReference>
<dbReference type="RefSeq" id="WP_342450414.1">
    <property type="nucleotide sequence ID" value="NZ_JAATJL010000001.1"/>
</dbReference>
<feature type="domain" description="LysR substrate-binding" evidence="6">
    <location>
        <begin position="9"/>
        <end position="107"/>
    </location>
</feature>
<dbReference type="PANTHER" id="PTHR30346:SF0">
    <property type="entry name" value="HCA OPERON TRANSCRIPTIONAL ACTIVATOR HCAR"/>
    <property type="match status" value="1"/>
</dbReference>
<sequence length="233" mass="25366">MPPTQLPALHIGFVPGVTPGKWVGRWRERNPDHPIEATEYDDDGALAAALRDGSVDIAFVRLPIDRDALSVIPLYEELAVVVVSKEHELSLLDEVPLPELDDEKLLDVQECGGPRLAVEVVASGAGVVVLPMSVARHYSRRDVVARVVPDAPTTTIAVSWIADNTTDEIEEFIGIVRGRTARSSRQPSAQQDAPKKKPAKGTQKTKQTGKDQRRKPGSTKGGPPAKGRGRRRR</sequence>
<keyword evidence="8" id="KW-1185">Reference proteome</keyword>
<dbReference type="EMBL" id="JAATJL010000001">
    <property type="protein sequence ID" value="NJC24247.1"/>
    <property type="molecule type" value="Genomic_DNA"/>
</dbReference>
<dbReference type="Gene3D" id="3.40.190.290">
    <property type="match status" value="1"/>
</dbReference>
<comment type="similarity">
    <text evidence="1">Belongs to the LysR transcriptional regulatory family.</text>
</comment>
<dbReference type="GO" id="GO:0032993">
    <property type="term" value="C:protein-DNA complex"/>
    <property type="evidence" value="ECO:0007669"/>
    <property type="project" value="TreeGrafter"/>
</dbReference>
<name>A0A846RVN4_9MICC</name>
<comment type="caution">
    <text evidence="7">The sequence shown here is derived from an EMBL/GenBank/DDBJ whole genome shotgun (WGS) entry which is preliminary data.</text>
</comment>
<dbReference type="InterPro" id="IPR005119">
    <property type="entry name" value="LysR_subst-bd"/>
</dbReference>
<gene>
    <name evidence="7" type="ORF">BJ994_003323</name>
</gene>
<reference evidence="7 8" key="1">
    <citation type="submission" date="2020-03" db="EMBL/GenBank/DDBJ databases">
        <title>Sequencing the genomes of 1000 actinobacteria strains.</title>
        <authorList>
            <person name="Klenk H.-P."/>
        </authorList>
    </citation>
    <scope>NUCLEOTIDE SEQUENCE [LARGE SCALE GENOMIC DNA]</scope>
    <source>
        <strain evidence="7 8">DSM 16403</strain>
    </source>
</reference>